<accession>A0A5A5TXZ0</accession>
<dbReference type="GeneID" id="61102234"/>
<evidence type="ECO:0000313" key="2">
    <source>
        <dbReference type="Proteomes" id="UP000323274"/>
    </source>
</evidence>
<reference evidence="1 2" key="1">
    <citation type="submission" date="2019-04" db="EMBL/GenBank/DDBJ databases">
        <title>A pseudo-fructophilic Leuconostoc citreum strain F192-5 isolated from peel of satsuma mandarin: the first report for isolation and characterization of strain-dependent fructophilic-like characteristics.</title>
        <authorList>
            <person name="Maeno S."/>
            <person name="Tanizawa Y."/>
            <person name="Kajikawa A."/>
            <person name="Kanesaki Y."/>
            <person name="Kubota E."/>
            <person name="Arita M."/>
            <person name="Leon D."/>
            <person name="Endo A."/>
        </authorList>
    </citation>
    <scope>NUCLEOTIDE SEQUENCE [LARGE SCALE GENOMIC DNA]</scope>
    <source>
        <strain evidence="1 2">F192-5</strain>
    </source>
</reference>
<dbReference type="RefSeq" id="WP_004901624.1">
    <property type="nucleotide sequence ID" value="NZ_BJJW01000006.1"/>
</dbReference>
<comment type="caution">
    <text evidence="1">The sequence shown here is derived from an EMBL/GenBank/DDBJ whole genome shotgun (WGS) entry which is preliminary data.</text>
</comment>
<dbReference type="AlphaFoldDB" id="A0A5A5TXZ0"/>
<proteinExistence type="predicted"/>
<sequence length="69" mass="8077">MKQHRQETLAFWIYIVFIISVWCVYFVLTTVILLFFLKLSLALTVGLIVATVMTLLFVLVQRIFHSLSQ</sequence>
<name>A0A5A5TXZ0_LEUCI</name>
<organism evidence="1 2">
    <name type="scientific">Leuconostoc citreum</name>
    <dbReference type="NCBI Taxonomy" id="33964"/>
    <lineage>
        <taxon>Bacteria</taxon>
        <taxon>Bacillati</taxon>
        <taxon>Bacillota</taxon>
        <taxon>Bacilli</taxon>
        <taxon>Lactobacillales</taxon>
        <taxon>Lactobacillaceae</taxon>
        <taxon>Leuconostoc</taxon>
    </lineage>
</organism>
<evidence type="ECO:0000313" key="1">
    <source>
        <dbReference type="EMBL" id="GDZ83680.1"/>
    </source>
</evidence>
<dbReference type="Proteomes" id="UP000323274">
    <property type="component" value="Unassembled WGS sequence"/>
</dbReference>
<dbReference type="EMBL" id="BJJW01000006">
    <property type="protein sequence ID" value="GDZ83680.1"/>
    <property type="molecule type" value="Genomic_DNA"/>
</dbReference>
<protein>
    <submittedName>
        <fullName evidence="1">Uncharacterized protein</fullName>
    </submittedName>
</protein>
<gene>
    <name evidence="1" type="ORF">LCIT_09220</name>
</gene>